<dbReference type="AlphaFoldDB" id="A0A9E7G470"/>
<dbReference type="Proteomes" id="UP001055439">
    <property type="component" value="Chromosome 5"/>
</dbReference>
<protein>
    <submittedName>
        <fullName evidence="2">Uncharacterized protein</fullName>
    </submittedName>
</protein>
<name>A0A9E7G470_9LILI</name>
<evidence type="ECO:0000256" key="1">
    <source>
        <dbReference type="SAM" id="MobiDB-lite"/>
    </source>
</evidence>
<proteinExistence type="predicted"/>
<feature type="region of interest" description="Disordered" evidence="1">
    <location>
        <begin position="33"/>
        <end position="59"/>
    </location>
</feature>
<gene>
    <name evidence="2" type="ORF">MUK42_28691</name>
</gene>
<accession>A0A9E7G470</accession>
<evidence type="ECO:0000313" key="3">
    <source>
        <dbReference type="Proteomes" id="UP001055439"/>
    </source>
</evidence>
<evidence type="ECO:0000313" key="2">
    <source>
        <dbReference type="EMBL" id="URE07380.1"/>
    </source>
</evidence>
<reference evidence="2" key="1">
    <citation type="submission" date="2022-05" db="EMBL/GenBank/DDBJ databases">
        <title>The Musa troglodytarum L. genome provides insights into the mechanism of non-climacteric behaviour and enrichment of carotenoids.</title>
        <authorList>
            <person name="Wang J."/>
        </authorList>
    </citation>
    <scope>NUCLEOTIDE SEQUENCE</scope>
    <source>
        <tissue evidence="2">Leaf</tissue>
    </source>
</reference>
<organism evidence="2 3">
    <name type="scientific">Musa troglodytarum</name>
    <name type="common">fe'i banana</name>
    <dbReference type="NCBI Taxonomy" id="320322"/>
    <lineage>
        <taxon>Eukaryota</taxon>
        <taxon>Viridiplantae</taxon>
        <taxon>Streptophyta</taxon>
        <taxon>Embryophyta</taxon>
        <taxon>Tracheophyta</taxon>
        <taxon>Spermatophyta</taxon>
        <taxon>Magnoliopsida</taxon>
        <taxon>Liliopsida</taxon>
        <taxon>Zingiberales</taxon>
        <taxon>Musaceae</taxon>
        <taxon>Musa</taxon>
    </lineage>
</organism>
<feature type="compositionally biased region" description="Basic and acidic residues" evidence="1">
    <location>
        <begin position="35"/>
        <end position="57"/>
    </location>
</feature>
<dbReference type="EMBL" id="CP097507">
    <property type="protein sequence ID" value="URE07380.1"/>
    <property type="molecule type" value="Genomic_DNA"/>
</dbReference>
<keyword evidence="3" id="KW-1185">Reference proteome</keyword>
<sequence>MLILLKTQKRQGCNLSSVREGRDLQALAADESAEEAVRGDEGEQHITRHRREGEANRGRRPLAEAAEDIALFAPRYLYVPVVCQVHYLGRHRSGRQDCVCQHLPQTISVTRRQHAVLETHTSENNKNLSIFKIGADELVLISTGLETLRRILKGSVQQTEWFRVDEYLTDWD</sequence>